<dbReference type="EMBL" id="RJTM01000108">
    <property type="protein sequence ID" value="RNL82943.1"/>
    <property type="molecule type" value="Genomic_DNA"/>
</dbReference>
<dbReference type="AlphaFoldDB" id="A0A3N0E566"/>
<accession>A0A3N0E566</accession>
<comment type="caution">
    <text evidence="2">The sequence shown here is derived from an EMBL/GenBank/DDBJ whole genome shotgun (WGS) entry which is preliminary data.</text>
</comment>
<evidence type="ECO:0000313" key="3">
    <source>
        <dbReference type="Proteomes" id="UP000267469"/>
    </source>
</evidence>
<reference evidence="2 3" key="1">
    <citation type="submission" date="2018-10" db="EMBL/GenBank/DDBJ databases">
        <title>Sinomicrobium pectinilyticum sp. nov., a pectinase-producing bacterium isolated from alkaline and saline soil, and emended description of the genus Sinomicrobium.</title>
        <authorList>
            <person name="Cheng B."/>
            <person name="Li C."/>
            <person name="Lai Q."/>
            <person name="Du M."/>
            <person name="Shao Z."/>
            <person name="Xu P."/>
            <person name="Yang C."/>
        </authorList>
    </citation>
    <scope>NUCLEOTIDE SEQUENCE [LARGE SCALE GENOMIC DNA]</scope>
    <source>
        <strain evidence="2 3">5DNS001</strain>
    </source>
</reference>
<feature type="region of interest" description="Disordered" evidence="1">
    <location>
        <begin position="64"/>
        <end position="85"/>
    </location>
</feature>
<organism evidence="2 3">
    <name type="scientific">Sinomicrobium pectinilyticum</name>
    <dbReference type="NCBI Taxonomy" id="1084421"/>
    <lineage>
        <taxon>Bacteria</taxon>
        <taxon>Pseudomonadati</taxon>
        <taxon>Bacteroidota</taxon>
        <taxon>Flavobacteriia</taxon>
        <taxon>Flavobacteriales</taxon>
        <taxon>Flavobacteriaceae</taxon>
        <taxon>Sinomicrobium</taxon>
    </lineage>
</organism>
<proteinExistence type="predicted"/>
<dbReference type="Proteomes" id="UP000267469">
    <property type="component" value="Unassembled WGS sequence"/>
</dbReference>
<evidence type="ECO:0000313" key="2">
    <source>
        <dbReference type="EMBL" id="RNL82943.1"/>
    </source>
</evidence>
<protein>
    <submittedName>
        <fullName evidence="2">Uncharacterized protein</fullName>
    </submittedName>
</protein>
<keyword evidence="3" id="KW-1185">Reference proteome</keyword>
<evidence type="ECO:0000256" key="1">
    <source>
        <dbReference type="SAM" id="MobiDB-lite"/>
    </source>
</evidence>
<feature type="compositionally biased region" description="Polar residues" evidence="1">
    <location>
        <begin position="76"/>
        <end position="85"/>
    </location>
</feature>
<name>A0A3N0E566_SINP1</name>
<sequence length="85" mass="9576">MKVLVPTPENLALEAKFLGFPVKILAFFAKNIFVLFQREIILSKQDINRPEYLILILKILGLKPKSLGPKPKKQSVRSPETGQAC</sequence>
<gene>
    <name evidence="2" type="ORF">ED312_16170</name>
</gene>